<evidence type="ECO:0000313" key="1">
    <source>
        <dbReference type="EMBL" id="KAG1770775.1"/>
    </source>
</evidence>
<protein>
    <submittedName>
        <fullName evidence="1">Uncharacterized protein</fullName>
    </submittedName>
</protein>
<dbReference type="AlphaFoldDB" id="A0A9P7CY59"/>
<dbReference type="Proteomes" id="UP000714275">
    <property type="component" value="Unassembled WGS sequence"/>
</dbReference>
<accession>A0A9P7CY59</accession>
<keyword evidence="2" id="KW-1185">Reference proteome</keyword>
<dbReference type="OrthoDB" id="2682745at2759"/>
<evidence type="ECO:0000313" key="2">
    <source>
        <dbReference type="Proteomes" id="UP000714275"/>
    </source>
</evidence>
<reference evidence="1" key="1">
    <citation type="journal article" date="2020" name="New Phytol.">
        <title>Comparative genomics reveals dynamic genome evolution in host specialist ectomycorrhizal fungi.</title>
        <authorList>
            <person name="Lofgren L.A."/>
            <person name="Nguyen N.H."/>
            <person name="Vilgalys R."/>
            <person name="Ruytinx J."/>
            <person name="Liao H.L."/>
            <person name="Branco S."/>
            <person name="Kuo A."/>
            <person name="LaButti K."/>
            <person name="Lipzen A."/>
            <person name="Andreopoulos W."/>
            <person name="Pangilinan J."/>
            <person name="Riley R."/>
            <person name="Hundley H."/>
            <person name="Na H."/>
            <person name="Barry K."/>
            <person name="Grigoriev I.V."/>
            <person name="Stajich J.E."/>
            <person name="Kennedy P.G."/>
        </authorList>
    </citation>
    <scope>NUCLEOTIDE SEQUENCE</scope>
    <source>
        <strain evidence="1">DOB743</strain>
    </source>
</reference>
<comment type="caution">
    <text evidence="1">The sequence shown here is derived from an EMBL/GenBank/DDBJ whole genome shotgun (WGS) entry which is preliminary data.</text>
</comment>
<proteinExistence type="predicted"/>
<sequence>MDYALCEAAQHNMEGITRAITFYDINCIGWIDGEIMETLWAHLNLISPAAQGMSYLLVHESNQFWRSQREYEFDYWLGANFRMSRESNILDNLDDDPADFAKTFDTWTNSPKLTVISLPSNLRVLKIQAWSQVTLVQQAVSLHASIYTKMRKQMMHLELGQDQLQKYKPLLYQRNKSLAWFWSVEVDLGVPITRGMRNQPNGVTGCGNHWRNTFWVMHATWEGNPKCIHYWHRMPRQHFKTCRGDIEDQGLILLEQVDETSIPSLLALKWIRECLQTLIEEQQQGIQEKMAEIEMYTTILRRLKRDRGE</sequence>
<gene>
    <name evidence="1" type="ORF">EV702DRAFT_1049226</name>
</gene>
<dbReference type="EMBL" id="JABBWD010000063">
    <property type="protein sequence ID" value="KAG1770775.1"/>
    <property type="molecule type" value="Genomic_DNA"/>
</dbReference>
<organism evidence="1 2">
    <name type="scientific">Suillus placidus</name>
    <dbReference type="NCBI Taxonomy" id="48579"/>
    <lineage>
        <taxon>Eukaryota</taxon>
        <taxon>Fungi</taxon>
        <taxon>Dikarya</taxon>
        <taxon>Basidiomycota</taxon>
        <taxon>Agaricomycotina</taxon>
        <taxon>Agaricomycetes</taxon>
        <taxon>Agaricomycetidae</taxon>
        <taxon>Boletales</taxon>
        <taxon>Suillineae</taxon>
        <taxon>Suillaceae</taxon>
        <taxon>Suillus</taxon>
    </lineage>
</organism>
<name>A0A9P7CY59_9AGAM</name>